<organism evidence="1">
    <name type="scientific">Spongospora subterranea</name>
    <dbReference type="NCBI Taxonomy" id="70186"/>
    <lineage>
        <taxon>Eukaryota</taxon>
        <taxon>Sar</taxon>
        <taxon>Rhizaria</taxon>
        <taxon>Endomyxa</taxon>
        <taxon>Phytomyxea</taxon>
        <taxon>Plasmodiophorida</taxon>
        <taxon>Plasmodiophoridae</taxon>
        <taxon>Spongospora</taxon>
    </lineage>
</organism>
<accession>A0A0H5QRH3</accession>
<sequence>ACHILCSQSFVFSAKSIQLDSLFSNDDKIIPLVVLILSLISNRLIPAIFCSEQFQYSLAVACCVFTRTFAKFQFGKHSSARLAQLSGIHPDCAVIRTAKQMRHIRSGR</sequence>
<dbReference type="EMBL" id="HACM01003669">
    <property type="protein sequence ID" value="CRZ04111.1"/>
    <property type="molecule type" value="Transcribed_RNA"/>
</dbReference>
<protein>
    <submittedName>
        <fullName evidence="1">Uncharacterized protein</fullName>
    </submittedName>
</protein>
<proteinExistence type="predicted"/>
<evidence type="ECO:0000313" key="1">
    <source>
        <dbReference type="EMBL" id="CRZ04111.1"/>
    </source>
</evidence>
<reference evidence="1" key="1">
    <citation type="submission" date="2015-04" db="EMBL/GenBank/DDBJ databases">
        <title>The genome sequence of the plant pathogenic Rhizarian Plasmodiophora brassicae reveals insights in its biotrophic life cycle and the origin of chitin synthesis.</title>
        <authorList>
            <person name="Schwelm A."/>
            <person name="Fogelqvist J."/>
            <person name="Knaust A."/>
            <person name="Julke S."/>
            <person name="Lilja T."/>
            <person name="Dhandapani V."/>
            <person name="Bonilla-Rosso G."/>
            <person name="Karlsson M."/>
            <person name="Shevchenko A."/>
            <person name="Choi S.R."/>
            <person name="Kim H.G."/>
            <person name="Park J.Y."/>
            <person name="Lim Y.P."/>
            <person name="Ludwig-Muller J."/>
            <person name="Dixelius C."/>
        </authorList>
    </citation>
    <scope>NUCLEOTIDE SEQUENCE</scope>
    <source>
        <tissue evidence="1">Potato root galls</tissue>
    </source>
</reference>
<feature type="non-terminal residue" evidence="1">
    <location>
        <position position="1"/>
    </location>
</feature>
<name>A0A0H5QRH3_9EUKA</name>
<dbReference type="AlphaFoldDB" id="A0A0H5QRH3"/>